<dbReference type="GO" id="GO:0055085">
    <property type="term" value="P:transmembrane transport"/>
    <property type="evidence" value="ECO:0007669"/>
    <property type="project" value="InterPro"/>
</dbReference>
<evidence type="ECO:0000313" key="14">
    <source>
        <dbReference type="Proteomes" id="UP000191980"/>
    </source>
</evidence>
<feature type="transmembrane region" description="Helical" evidence="12">
    <location>
        <begin position="288"/>
        <end position="306"/>
    </location>
</feature>
<keyword evidence="7" id="KW-0997">Cell inner membrane</keyword>
<dbReference type="InterPro" id="IPR030922">
    <property type="entry name" value="LptF"/>
</dbReference>
<dbReference type="Proteomes" id="UP000191980">
    <property type="component" value="Unassembled WGS sequence"/>
</dbReference>
<dbReference type="AlphaFoldDB" id="A0A1V8M2X7"/>
<dbReference type="GO" id="GO:0043190">
    <property type="term" value="C:ATP-binding cassette (ABC) transporter complex"/>
    <property type="evidence" value="ECO:0007669"/>
    <property type="project" value="InterPro"/>
</dbReference>
<evidence type="ECO:0000256" key="11">
    <source>
        <dbReference type="ARBA" id="ARBA00026081"/>
    </source>
</evidence>
<comment type="similarity">
    <text evidence="3">Belongs to the LptF/LptG family.</text>
</comment>
<keyword evidence="14" id="KW-1185">Reference proteome</keyword>
<feature type="transmembrane region" description="Helical" evidence="12">
    <location>
        <begin position="12"/>
        <end position="30"/>
    </location>
</feature>
<evidence type="ECO:0000256" key="8">
    <source>
        <dbReference type="ARBA" id="ARBA00022692"/>
    </source>
</evidence>
<protein>
    <recommendedName>
        <fullName evidence="4">Lipopolysaccharide export system permease protein LptF</fullName>
    </recommendedName>
</protein>
<gene>
    <name evidence="13" type="ORF">AU255_17185</name>
</gene>
<name>A0A1V8M2X7_9GAMM</name>
<evidence type="ECO:0000256" key="4">
    <source>
        <dbReference type="ARBA" id="ARBA00014213"/>
    </source>
</evidence>
<accession>A0A1V8M2X7</accession>
<keyword evidence="10 12" id="KW-0472">Membrane</keyword>
<comment type="function">
    <text evidence="1">Part of the ABC transporter complex LptBFG involved in the translocation of lipopolysaccharide (LPS) from the inner membrane to the outer membrane.</text>
</comment>
<dbReference type="STRING" id="1420851.AU255_17185"/>
<keyword evidence="8 12" id="KW-0812">Transmembrane</keyword>
<comment type="caution">
    <text evidence="13">The sequence shown here is derived from an EMBL/GenBank/DDBJ whole genome shotgun (WGS) entry which is preliminary data.</text>
</comment>
<feature type="transmembrane region" description="Helical" evidence="12">
    <location>
        <begin position="50"/>
        <end position="75"/>
    </location>
</feature>
<dbReference type="Pfam" id="PF03739">
    <property type="entry name" value="LptF_LptG"/>
    <property type="match status" value="1"/>
</dbReference>
<evidence type="ECO:0000256" key="10">
    <source>
        <dbReference type="ARBA" id="ARBA00023136"/>
    </source>
</evidence>
<evidence type="ECO:0000256" key="3">
    <source>
        <dbReference type="ARBA" id="ARBA00007725"/>
    </source>
</evidence>
<comment type="subunit">
    <text evidence="11">Component of the lipopolysaccharide transport and assembly complex. The LptBFG transporter is composed of two ATP-binding proteins (LptB) and two transmembrane proteins (LptF and LptG).</text>
</comment>
<evidence type="ECO:0000256" key="1">
    <source>
        <dbReference type="ARBA" id="ARBA00002265"/>
    </source>
</evidence>
<feature type="transmembrane region" description="Helical" evidence="12">
    <location>
        <begin position="96"/>
        <end position="118"/>
    </location>
</feature>
<evidence type="ECO:0000256" key="9">
    <source>
        <dbReference type="ARBA" id="ARBA00022989"/>
    </source>
</evidence>
<dbReference type="PANTHER" id="PTHR33529">
    <property type="entry name" value="SLR0882 PROTEIN-RELATED"/>
    <property type="match status" value="1"/>
</dbReference>
<keyword evidence="5" id="KW-0813">Transport</keyword>
<evidence type="ECO:0000256" key="7">
    <source>
        <dbReference type="ARBA" id="ARBA00022519"/>
    </source>
</evidence>
<evidence type="ECO:0000256" key="2">
    <source>
        <dbReference type="ARBA" id="ARBA00004429"/>
    </source>
</evidence>
<sequence length="358" mass="39834">MDRMMMSDLLKTIFSVLLVLVVIIVSRNFIKILKMAVDGLISTEAILSILGLKIVLASAAFIVPAVFVSVLMVLGRMYRDQEMSALSSAGAGVGRLYIAVFKTIIPVVFAAAWMALYVSPWAASKVERIIFEEKQNIGVRAIAEGKFSEYNKGNLIFYVEKITTDNVMHDVFVQDKRENKVGIVTAEKAEVRTINNDLYIVFINGERVQGNAGEVDFVLETFAEYAMRLDSSTEIQENPITGIDTTKLLQTQDLKELSELHHRLSVPFSIIVLAIMAVPLAQVSPRSGVYGNLAAAFLIYFSFANFEKVSGSWMVNGEIPVWLGFWGVYFLAVLFIVILLVRLYGLAWVILQLKGKLV</sequence>
<evidence type="ECO:0000313" key="13">
    <source>
        <dbReference type="EMBL" id="OQK15917.1"/>
    </source>
</evidence>
<dbReference type="InterPro" id="IPR005495">
    <property type="entry name" value="LptG/LptF_permease"/>
</dbReference>
<reference evidence="13 14" key="1">
    <citation type="submission" date="2015-12" db="EMBL/GenBank/DDBJ databases">
        <authorList>
            <person name="Shamseldin A."/>
            <person name="Moawad H."/>
            <person name="Abd El-Rahim W.M."/>
            <person name="Sadowsky M.J."/>
        </authorList>
    </citation>
    <scope>NUCLEOTIDE SEQUENCE [LARGE SCALE GENOMIC DNA]</scope>
    <source>
        <strain evidence="13 14">WF1</strain>
    </source>
</reference>
<dbReference type="NCBIfam" id="TIGR04407">
    <property type="entry name" value="LptF_YjgP"/>
    <property type="match status" value="1"/>
</dbReference>
<organism evidence="13 14">
    <name type="scientific">Methyloprofundus sedimenti</name>
    <dbReference type="NCBI Taxonomy" id="1420851"/>
    <lineage>
        <taxon>Bacteria</taxon>
        <taxon>Pseudomonadati</taxon>
        <taxon>Pseudomonadota</taxon>
        <taxon>Gammaproteobacteria</taxon>
        <taxon>Methylococcales</taxon>
        <taxon>Methylococcaceae</taxon>
        <taxon>Methyloprofundus</taxon>
    </lineage>
</organism>
<proteinExistence type="inferred from homology"/>
<dbReference type="GO" id="GO:0015920">
    <property type="term" value="P:lipopolysaccharide transport"/>
    <property type="evidence" value="ECO:0007669"/>
    <property type="project" value="TreeGrafter"/>
</dbReference>
<evidence type="ECO:0000256" key="6">
    <source>
        <dbReference type="ARBA" id="ARBA00022475"/>
    </source>
</evidence>
<dbReference type="EMBL" id="LPUF01000003">
    <property type="protein sequence ID" value="OQK15917.1"/>
    <property type="molecule type" value="Genomic_DNA"/>
</dbReference>
<feature type="transmembrane region" description="Helical" evidence="12">
    <location>
        <begin position="264"/>
        <end position="281"/>
    </location>
</feature>
<comment type="subcellular location">
    <subcellularLocation>
        <location evidence="2">Cell inner membrane</location>
        <topology evidence="2">Multi-pass membrane protein</topology>
    </subcellularLocation>
</comment>
<evidence type="ECO:0000256" key="12">
    <source>
        <dbReference type="SAM" id="Phobius"/>
    </source>
</evidence>
<feature type="transmembrane region" description="Helical" evidence="12">
    <location>
        <begin position="326"/>
        <end position="351"/>
    </location>
</feature>
<keyword evidence="9 12" id="KW-1133">Transmembrane helix</keyword>
<evidence type="ECO:0000256" key="5">
    <source>
        <dbReference type="ARBA" id="ARBA00022448"/>
    </source>
</evidence>
<dbReference type="PANTHER" id="PTHR33529:SF7">
    <property type="entry name" value="LIPOPOLYSACCHARIDE EXPORT SYSTEM PERMEASE PROTEIN LPTF"/>
    <property type="match status" value="1"/>
</dbReference>
<keyword evidence="6" id="KW-1003">Cell membrane</keyword>